<sequence length="457" mass="49948">MNLAKNCALLALVGLFAKAEMRAQLANNVSIPSVAAIQGVFGDVSVRLKAGDFAPDIVFTKVLEPAEGSWNSADLSGKTTVLVFFPLVSRNPNPMTMWNAVIERFAGKPVQFVLITSEKESSLLPWLAQHRVSGSVLYDPDGQTGRAYGLEMPAMVYIGADRKIVGFQQGIVPDDRTLNGVLDGHITTTRPKPDIASAKAFLASGLVPLDAESPRMPRPEDQRPAFPPSDTLHVSPAKNELGSGNSSGDDFWSLQGFTLKSLIAEMYDLNPIRIVLPASLDNGKRYDFAIVLPEPKSREEKRRVIEQSIQDYFHIAATRVDHLSDVYVVTAPNGTPPATTARQSAGRTGGGFSSSSIGFETVGSADEMPSGDPKPLPINAFRSISVRNATMDEFCHTLERNLDRPVVNETNLEGKYDFQVRTGRGQQNDFLERLRNQLNLVVTPAQRNIETLVFQPR</sequence>
<dbReference type="Pfam" id="PF12543">
    <property type="entry name" value="DUF3738"/>
    <property type="match status" value="1"/>
</dbReference>
<dbReference type="SUPFAM" id="SSF52833">
    <property type="entry name" value="Thioredoxin-like"/>
    <property type="match status" value="1"/>
</dbReference>
<dbReference type="InterPro" id="IPR036249">
    <property type="entry name" value="Thioredoxin-like_sf"/>
</dbReference>
<dbReference type="RefSeq" id="WP_125486835.1">
    <property type="nucleotide sequence ID" value="NZ_RSDW01000001.1"/>
</dbReference>
<keyword evidence="5" id="KW-1185">Reference proteome</keyword>
<evidence type="ECO:0000259" key="3">
    <source>
        <dbReference type="Pfam" id="PF00578"/>
    </source>
</evidence>
<dbReference type="EMBL" id="RSDW01000001">
    <property type="protein sequence ID" value="RSL18469.1"/>
    <property type="molecule type" value="Genomic_DNA"/>
</dbReference>
<proteinExistence type="predicted"/>
<evidence type="ECO:0000313" key="5">
    <source>
        <dbReference type="Proteomes" id="UP000269669"/>
    </source>
</evidence>
<accession>A0A3R9QK56</accession>
<keyword evidence="2" id="KW-0732">Signal</keyword>
<dbReference type="Gene3D" id="3.40.30.10">
    <property type="entry name" value="Glutaredoxin"/>
    <property type="match status" value="1"/>
</dbReference>
<evidence type="ECO:0000313" key="4">
    <source>
        <dbReference type="EMBL" id="RSL18469.1"/>
    </source>
</evidence>
<feature type="compositionally biased region" description="Basic and acidic residues" evidence="1">
    <location>
        <begin position="212"/>
        <end position="223"/>
    </location>
</feature>
<feature type="signal peptide" evidence="2">
    <location>
        <begin position="1"/>
        <end position="19"/>
    </location>
</feature>
<dbReference type="InterPro" id="IPR017801">
    <property type="entry name" value="DUF3738"/>
</dbReference>
<dbReference type="GO" id="GO:0016491">
    <property type="term" value="F:oxidoreductase activity"/>
    <property type="evidence" value="ECO:0007669"/>
    <property type="project" value="InterPro"/>
</dbReference>
<gene>
    <name evidence="4" type="ORF">EDE15_4046</name>
</gene>
<protein>
    <submittedName>
        <fullName evidence="4">Uncharacterized protein (TIGR03435 family)</fullName>
    </submittedName>
</protein>
<dbReference type="AlphaFoldDB" id="A0A3R9QK56"/>
<organism evidence="4 5">
    <name type="scientific">Edaphobacter aggregans</name>
    <dbReference type="NCBI Taxonomy" id="570835"/>
    <lineage>
        <taxon>Bacteria</taxon>
        <taxon>Pseudomonadati</taxon>
        <taxon>Acidobacteriota</taxon>
        <taxon>Terriglobia</taxon>
        <taxon>Terriglobales</taxon>
        <taxon>Acidobacteriaceae</taxon>
        <taxon>Edaphobacter</taxon>
    </lineage>
</organism>
<dbReference type="GO" id="GO:0016209">
    <property type="term" value="F:antioxidant activity"/>
    <property type="evidence" value="ECO:0007669"/>
    <property type="project" value="InterPro"/>
</dbReference>
<evidence type="ECO:0000256" key="2">
    <source>
        <dbReference type="SAM" id="SignalP"/>
    </source>
</evidence>
<reference evidence="4 5" key="1">
    <citation type="submission" date="2018-12" db="EMBL/GenBank/DDBJ databases">
        <title>Sequencing of bacterial isolates from soil warming experiment in Harvard Forest, Massachusetts, USA.</title>
        <authorList>
            <person name="Deangelis K."/>
        </authorList>
    </citation>
    <scope>NUCLEOTIDE SEQUENCE [LARGE SCALE GENOMIC DNA]</scope>
    <source>
        <strain evidence="4 5">EB153</strain>
    </source>
</reference>
<dbReference type="Pfam" id="PF00578">
    <property type="entry name" value="AhpC-TSA"/>
    <property type="match status" value="1"/>
</dbReference>
<comment type="caution">
    <text evidence="4">The sequence shown here is derived from an EMBL/GenBank/DDBJ whole genome shotgun (WGS) entry which is preliminary data.</text>
</comment>
<feature type="region of interest" description="Disordered" evidence="1">
    <location>
        <begin position="211"/>
        <end position="240"/>
    </location>
</feature>
<dbReference type="NCBIfam" id="TIGR03435">
    <property type="entry name" value="Soli_TIGR03435"/>
    <property type="match status" value="1"/>
</dbReference>
<feature type="domain" description="Alkyl hydroperoxide reductase subunit C/ Thiol specific antioxidant" evidence="3">
    <location>
        <begin position="51"/>
        <end position="161"/>
    </location>
</feature>
<evidence type="ECO:0000256" key="1">
    <source>
        <dbReference type="SAM" id="MobiDB-lite"/>
    </source>
</evidence>
<dbReference type="InterPro" id="IPR000866">
    <property type="entry name" value="AhpC/TSA"/>
</dbReference>
<dbReference type="Proteomes" id="UP000269669">
    <property type="component" value="Unassembled WGS sequence"/>
</dbReference>
<feature type="chain" id="PRO_5018644893" evidence="2">
    <location>
        <begin position="20"/>
        <end position="457"/>
    </location>
</feature>
<dbReference type="OrthoDB" id="127633at2"/>
<name>A0A3R9QK56_9BACT</name>